<keyword evidence="1" id="KW-0812">Transmembrane</keyword>
<comment type="caution">
    <text evidence="3">The sequence shown here is derived from an EMBL/GenBank/DDBJ whole genome shotgun (WGS) entry which is preliminary data.</text>
</comment>
<accession>A0ABW5R0R5</accession>
<dbReference type="Proteomes" id="UP001597493">
    <property type="component" value="Unassembled WGS sequence"/>
</dbReference>
<evidence type="ECO:0000313" key="4">
    <source>
        <dbReference type="Proteomes" id="UP001597493"/>
    </source>
</evidence>
<dbReference type="CDD" id="cd07326">
    <property type="entry name" value="M56_BlaR1_MecR1_like"/>
    <property type="match status" value="1"/>
</dbReference>
<feature type="transmembrane region" description="Helical" evidence="1">
    <location>
        <begin position="167"/>
        <end position="184"/>
    </location>
</feature>
<reference evidence="4" key="1">
    <citation type="journal article" date="2019" name="Int. J. Syst. Evol. Microbiol.">
        <title>The Global Catalogue of Microorganisms (GCM) 10K type strain sequencing project: providing services to taxonomists for standard genome sequencing and annotation.</title>
        <authorList>
            <consortium name="The Broad Institute Genomics Platform"/>
            <consortium name="The Broad Institute Genome Sequencing Center for Infectious Disease"/>
            <person name="Wu L."/>
            <person name="Ma J."/>
        </authorList>
    </citation>
    <scope>NUCLEOTIDE SEQUENCE [LARGE SCALE GENOMIC DNA]</scope>
    <source>
        <strain evidence="4">TISTR 1827</strain>
    </source>
</reference>
<feature type="transmembrane region" description="Helical" evidence="1">
    <location>
        <begin position="265"/>
        <end position="283"/>
    </location>
</feature>
<protein>
    <submittedName>
        <fullName evidence="3">M56 family metallopeptidase</fullName>
    </submittedName>
</protein>
<dbReference type="Gene3D" id="3.30.2010.10">
    <property type="entry name" value="Metalloproteases ('zincins'), catalytic domain"/>
    <property type="match status" value="1"/>
</dbReference>
<gene>
    <name evidence="3" type="ORF">ACFSW5_18205</name>
</gene>
<organism evidence="3 4">
    <name type="scientific">Paenibacillus thailandensis</name>
    <dbReference type="NCBI Taxonomy" id="393250"/>
    <lineage>
        <taxon>Bacteria</taxon>
        <taxon>Bacillati</taxon>
        <taxon>Bacillota</taxon>
        <taxon>Bacilli</taxon>
        <taxon>Bacillales</taxon>
        <taxon>Paenibacillaceae</taxon>
        <taxon>Paenibacillus</taxon>
    </lineage>
</organism>
<name>A0ABW5R0R5_9BACL</name>
<evidence type="ECO:0000259" key="2">
    <source>
        <dbReference type="Pfam" id="PF05569"/>
    </source>
</evidence>
<keyword evidence="4" id="KW-1185">Reference proteome</keyword>
<evidence type="ECO:0000256" key="1">
    <source>
        <dbReference type="SAM" id="Phobius"/>
    </source>
</evidence>
<dbReference type="InterPro" id="IPR008756">
    <property type="entry name" value="Peptidase_M56"/>
</dbReference>
<dbReference type="InterPro" id="IPR052173">
    <property type="entry name" value="Beta-lactam_resp_regulator"/>
</dbReference>
<sequence>MWHRQSKALLALSLALTGFIVLQMLMYAACTLFGWKAFQYNLLWLCTRWVHAYGIRAADTFMALFVLGTIGHLAWLTGRQIVGASRAARKIRGCLSPELTMQLNRRFGTDGREDIVAVASSAPVALTVGFVRPTIVLSEGLLAMLNDEELEAVVHHERFHSIHRDPLLLMLVMVCARAFWYIPLLQWCHRQFAVTREMLADRYAAGRASAYGLGSALLKLARNARKPGHGLAVATFAGQSVALRIEQLVNPGASGPKLALPMRESLVSVIVYGMLFAAFALSML</sequence>
<feature type="transmembrane region" description="Helical" evidence="1">
    <location>
        <begin position="52"/>
        <end position="76"/>
    </location>
</feature>
<dbReference type="Pfam" id="PF05569">
    <property type="entry name" value="Peptidase_M56"/>
    <property type="match status" value="1"/>
</dbReference>
<feature type="domain" description="Peptidase M56" evidence="2">
    <location>
        <begin position="123"/>
        <end position="242"/>
    </location>
</feature>
<keyword evidence="1" id="KW-0472">Membrane</keyword>
<dbReference type="EMBL" id="JBHUMY010000023">
    <property type="protein sequence ID" value="MFD2662193.1"/>
    <property type="molecule type" value="Genomic_DNA"/>
</dbReference>
<keyword evidence="1" id="KW-1133">Transmembrane helix</keyword>
<dbReference type="PANTHER" id="PTHR34978">
    <property type="entry name" value="POSSIBLE SENSOR-TRANSDUCER PROTEIN BLAR"/>
    <property type="match status" value="1"/>
</dbReference>
<dbReference type="PANTHER" id="PTHR34978:SF3">
    <property type="entry name" value="SLR0241 PROTEIN"/>
    <property type="match status" value="1"/>
</dbReference>
<evidence type="ECO:0000313" key="3">
    <source>
        <dbReference type="EMBL" id="MFD2662193.1"/>
    </source>
</evidence>
<proteinExistence type="predicted"/>
<dbReference type="RefSeq" id="WP_379276079.1">
    <property type="nucleotide sequence ID" value="NZ_JBHUGT010000023.1"/>
</dbReference>